<dbReference type="InterPro" id="IPR001279">
    <property type="entry name" value="Metallo-B-lactamas"/>
</dbReference>
<protein>
    <submittedName>
        <fullName evidence="2">Metal-dependent hydrolase, beta-lactamase superfamily II</fullName>
    </submittedName>
</protein>
<proteinExistence type="predicted"/>
<gene>
    <name evidence="2" type="ORF">SAMN04488113_1199</name>
</gene>
<evidence type="ECO:0000313" key="2">
    <source>
        <dbReference type="EMBL" id="SEI77703.1"/>
    </source>
</evidence>
<dbReference type="InterPro" id="IPR052159">
    <property type="entry name" value="Competence_DNA_uptake"/>
</dbReference>
<dbReference type="PANTHER" id="PTHR30619:SF7">
    <property type="entry name" value="BETA-LACTAMASE DOMAIN PROTEIN"/>
    <property type="match status" value="1"/>
</dbReference>
<dbReference type="AlphaFoldDB" id="A0A1H6TC77"/>
<dbReference type="Gene3D" id="3.60.15.10">
    <property type="entry name" value="Ribonuclease Z/Hydroxyacylglutathione hydrolase-like"/>
    <property type="match status" value="1"/>
</dbReference>
<dbReference type="InterPro" id="IPR036866">
    <property type="entry name" value="RibonucZ/Hydroxyglut_hydro"/>
</dbReference>
<organism evidence="2 3">
    <name type="scientific">Alkalibacterium gilvum</name>
    <dbReference type="NCBI Taxonomy" id="1130080"/>
    <lineage>
        <taxon>Bacteria</taxon>
        <taxon>Bacillati</taxon>
        <taxon>Bacillota</taxon>
        <taxon>Bacilli</taxon>
        <taxon>Lactobacillales</taxon>
        <taxon>Carnobacteriaceae</taxon>
        <taxon>Alkalibacterium</taxon>
    </lineage>
</organism>
<dbReference type="Pfam" id="PF00753">
    <property type="entry name" value="Lactamase_B"/>
    <property type="match status" value="1"/>
</dbReference>
<evidence type="ECO:0000313" key="3">
    <source>
        <dbReference type="Proteomes" id="UP000198564"/>
    </source>
</evidence>
<dbReference type="CDD" id="cd07731">
    <property type="entry name" value="ComA-like_MBL-fold"/>
    <property type="match status" value="1"/>
</dbReference>
<dbReference type="Proteomes" id="UP000198564">
    <property type="component" value="Unassembled WGS sequence"/>
</dbReference>
<dbReference type="EMBL" id="FNYW01000019">
    <property type="protein sequence ID" value="SEI77703.1"/>
    <property type="molecule type" value="Genomic_DNA"/>
</dbReference>
<dbReference type="SMART" id="SM00849">
    <property type="entry name" value="Lactamase_B"/>
    <property type="match status" value="1"/>
</dbReference>
<dbReference type="PANTHER" id="PTHR30619">
    <property type="entry name" value="DNA INTERNALIZATION/COMPETENCE PROTEIN COMEC/REC2"/>
    <property type="match status" value="1"/>
</dbReference>
<evidence type="ECO:0000259" key="1">
    <source>
        <dbReference type="SMART" id="SM00849"/>
    </source>
</evidence>
<reference evidence="3" key="1">
    <citation type="submission" date="2016-10" db="EMBL/GenBank/DDBJ databases">
        <authorList>
            <person name="Varghese N."/>
            <person name="Submissions S."/>
        </authorList>
    </citation>
    <scope>NUCLEOTIDE SEQUENCE [LARGE SCALE GENOMIC DNA]</scope>
    <source>
        <strain evidence="3">DSM 25751</strain>
    </source>
</reference>
<sequence>MGKKKYSKKRTLKGKKISVLLTTLLVGVAFLLGTWVERDYLSFSLIENYIKEVQLYIESIEIPSNDKSKDIKGNLSEIHFFDVGQGGSTLLQAYDGTNILIDTGRYDSDETEIINYLNDEIGVGGSIDLLIFTHNDADHIGNGDAVLEYFQVDEVWMNGVDHTSQTYSQVLDSIIDADVVYKEPLAGEAFDLGAFSIEVLNPIEDMENKSQNDASIATRISIGDSSIIQTGDVSGQIEERILKDYIGSLQSDIMVLGHHGSRTSTSKEWLQDVNPKVTVYQAGMGNVYEHPHKEVLNKVVDQSIEVYGTDKNGSIQINIKQDNQLEVFLEEEK</sequence>
<name>A0A1H6TC77_9LACT</name>
<dbReference type="STRING" id="1130080.SAMN04488113_1199"/>
<accession>A0A1H6TC77</accession>
<dbReference type="InterPro" id="IPR035681">
    <property type="entry name" value="ComA-like_MBL"/>
</dbReference>
<feature type="domain" description="Metallo-beta-lactamase" evidence="1">
    <location>
        <begin position="85"/>
        <end position="284"/>
    </location>
</feature>
<dbReference type="SUPFAM" id="SSF56281">
    <property type="entry name" value="Metallo-hydrolase/oxidoreductase"/>
    <property type="match status" value="1"/>
</dbReference>
<keyword evidence="3" id="KW-1185">Reference proteome</keyword>
<dbReference type="RefSeq" id="WP_091634696.1">
    <property type="nucleotide sequence ID" value="NZ_FNYW01000019.1"/>
</dbReference>
<dbReference type="OrthoDB" id="9761531at2"/>
<keyword evidence="2" id="KW-0378">Hydrolase</keyword>
<dbReference type="GO" id="GO:0016787">
    <property type="term" value="F:hydrolase activity"/>
    <property type="evidence" value="ECO:0007669"/>
    <property type="project" value="UniProtKB-KW"/>
</dbReference>